<dbReference type="EMBL" id="BMAO01012554">
    <property type="protein sequence ID" value="GFQ82213.1"/>
    <property type="molecule type" value="Genomic_DNA"/>
</dbReference>
<reference evidence="1" key="1">
    <citation type="submission" date="2020-07" db="EMBL/GenBank/DDBJ databases">
        <title>Multicomponent nature underlies the extraordinary mechanical properties of spider dragline silk.</title>
        <authorList>
            <person name="Kono N."/>
            <person name="Nakamura H."/>
            <person name="Mori M."/>
            <person name="Yoshida Y."/>
            <person name="Ohtoshi R."/>
            <person name="Malay A.D."/>
            <person name="Moran D.A.P."/>
            <person name="Tomita M."/>
            <person name="Numata K."/>
            <person name="Arakawa K."/>
        </authorList>
    </citation>
    <scope>NUCLEOTIDE SEQUENCE</scope>
</reference>
<proteinExistence type="predicted"/>
<name>A0A8X6GGW6_TRICU</name>
<sequence length="221" mass="25959">MALVPESQMTSFFTKAPEMGVNDIESQIVNLLHESKYSDDAKAKLLSQLLLKYQRAINEPKPPLRVTIEDSKEQVQEESKRNTIEDPILRDIILSVPANFQKFIPPIVEKLNTRSYDWNKYGELTKDSEIIKNTNVIDLFSYLMRNVKKGHEPMGFQFWRAIKEIKIPTRWIGNQKLVEMLGDDTILDEVQKNILLNVRRVNTPKRKKRSRTSQKRKWKEF</sequence>
<protein>
    <submittedName>
        <fullName evidence="1">Uncharacterized protein</fullName>
    </submittedName>
</protein>
<comment type="caution">
    <text evidence="1">The sequence shown here is derived from an EMBL/GenBank/DDBJ whole genome shotgun (WGS) entry which is preliminary data.</text>
</comment>
<accession>A0A8X6GGW6</accession>
<dbReference type="Proteomes" id="UP000887116">
    <property type="component" value="Unassembled WGS sequence"/>
</dbReference>
<evidence type="ECO:0000313" key="2">
    <source>
        <dbReference type="Proteomes" id="UP000887116"/>
    </source>
</evidence>
<evidence type="ECO:0000313" key="1">
    <source>
        <dbReference type="EMBL" id="GFQ82213.1"/>
    </source>
</evidence>
<gene>
    <name evidence="1" type="primary">AVEN_185864_1</name>
    <name evidence="1" type="ORF">TNCT_174881</name>
</gene>
<dbReference type="OrthoDB" id="10068277at2759"/>
<organism evidence="1 2">
    <name type="scientific">Trichonephila clavata</name>
    <name type="common">Joro spider</name>
    <name type="synonym">Nephila clavata</name>
    <dbReference type="NCBI Taxonomy" id="2740835"/>
    <lineage>
        <taxon>Eukaryota</taxon>
        <taxon>Metazoa</taxon>
        <taxon>Ecdysozoa</taxon>
        <taxon>Arthropoda</taxon>
        <taxon>Chelicerata</taxon>
        <taxon>Arachnida</taxon>
        <taxon>Araneae</taxon>
        <taxon>Araneomorphae</taxon>
        <taxon>Entelegynae</taxon>
        <taxon>Araneoidea</taxon>
        <taxon>Nephilidae</taxon>
        <taxon>Trichonephila</taxon>
    </lineage>
</organism>
<keyword evidence="2" id="KW-1185">Reference proteome</keyword>
<dbReference type="AlphaFoldDB" id="A0A8X6GGW6"/>